<evidence type="ECO:0000256" key="11">
    <source>
        <dbReference type="ARBA" id="ARBA00030193"/>
    </source>
</evidence>
<dbReference type="STRING" id="1910958.BTM30_00955"/>
<dbReference type="GO" id="GO:0046654">
    <property type="term" value="P:tetrahydrofolate biosynthetic process"/>
    <property type="evidence" value="ECO:0007669"/>
    <property type="project" value="TreeGrafter"/>
</dbReference>
<dbReference type="PROSITE" id="PS00793">
    <property type="entry name" value="DHPS_2"/>
    <property type="match status" value="1"/>
</dbReference>
<dbReference type="FunFam" id="3.20.20.20:FF:000006">
    <property type="entry name" value="Dihydropteroate synthase"/>
    <property type="match status" value="1"/>
</dbReference>
<dbReference type="InterPro" id="IPR011005">
    <property type="entry name" value="Dihydropteroate_synth-like_sf"/>
</dbReference>
<dbReference type="NCBIfam" id="TIGR01496">
    <property type="entry name" value="DHPS"/>
    <property type="match status" value="1"/>
</dbReference>
<dbReference type="PANTHER" id="PTHR20941">
    <property type="entry name" value="FOLATE SYNTHESIS PROTEINS"/>
    <property type="match status" value="1"/>
</dbReference>
<sequence>MGVLNITPDSFSDGGEHCQPNRALKTAQRLAKQGAHIIDIGAQSTRPGAELLAPEQELKRLLPALLLICQARQEGELPADLLLSLDTFHAPVAAKALELGVNWINDVSAGTADGAMLPLVAKAGCPYVLMHRRGSSQTMANFCNYNDVVSDVIAELLQRSAAALDAGIKREQLWWDPGLGFAKTTSQNLALLEGLPQLAAHGYPLLVGPSRKRFIGEILKENRAKARSWGTAAAVCKAIAGGAAMVRVHDVASMRQICQMADALWPNEIA</sequence>
<accession>A0A2P7EG27</accession>
<dbReference type="AlphaFoldDB" id="A0A2P7EG27"/>
<dbReference type="InterPro" id="IPR000489">
    <property type="entry name" value="Pterin-binding_dom"/>
</dbReference>
<evidence type="ECO:0000256" key="1">
    <source>
        <dbReference type="ARBA" id="ARBA00000012"/>
    </source>
</evidence>
<protein>
    <recommendedName>
        <fullName evidence="6">Dihydropteroate synthase</fullName>
        <ecNumber evidence="5">2.5.1.15</ecNumber>
    </recommendedName>
    <alternativeName>
        <fullName evidence="11">Dihydropteroate pyrophosphorylase</fullName>
    </alternativeName>
</protein>
<dbReference type="CDD" id="cd00739">
    <property type="entry name" value="DHPS"/>
    <property type="match status" value="1"/>
</dbReference>
<dbReference type="GO" id="GO:0004156">
    <property type="term" value="F:dihydropteroate synthase activity"/>
    <property type="evidence" value="ECO:0007669"/>
    <property type="project" value="UniProtKB-EC"/>
</dbReference>
<comment type="similarity">
    <text evidence="4">Belongs to the DHPS family.</text>
</comment>
<dbReference type="InterPro" id="IPR006390">
    <property type="entry name" value="DHP_synth_dom"/>
</dbReference>
<evidence type="ECO:0000256" key="9">
    <source>
        <dbReference type="ARBA" id="ARBA00022842"/>
    </source>
</evidence>
<keyword evidence="10" id="KW-0289">Folate biosynthesis</keyword>
<comment type="caution">
    <text evidence="13">The sequence shown here is derived from an EMBL/GenBank/DDBJ whole genome shotgun (WGS) entry which is preliminary data.</text>
</comment>
<dbReference type="Gene3D" id="3.20.20.20">
    <property type="entry name" value="Dihydropteroate synthase-like"/>
    <property type="match status" value="1"/>
</dbReference>
<dbReference type="Pfam" id="PF00809">
    <property type="entry name" value="Pterin_bind"/>
    <property type="match status" value="1"/>
</dbReference>
<reference evidence="14" key="1">
    <citation type="submission" date="2018-03" db="EMBL/GenBank/DDBJ databases">
        <title>Ecological and genomic features of two cosmopolitan and abundant freshwater picocyanobacteria.</title>
        <authorList>
            <person name="Cabello-Yeves P.J."/>
            <person name="Picazo A."/>
            <person name="Camacho A."/>
            <person name="Callieri C."/>
            <person name="Rosselli R."/>
            <person name="Roda-Garcia J."/>
            <person name="Coutinho F.H."/>
            <person name="Rodriguez-Valera F."/>
        </authorList>
    </citation>
    <scope>NUCLEOTIDE SEQUENCE [LARGE SCALE GENOMIC DNA]</scope>
    <source>
        <strain evidence="14">Tous</strain>
    </source>
</reference>
<gene>
    <name evidence="13" type="primary">folP</name>
    <name evidence="13" type="ORF">C7K08_04315</name>
</gene>
<comment type="cofactor">
    <cofactor evidence="2">
        <name>Mg(2+)</name>
        <dbReference type="ChEBI" id="CHEBI:18420"/>
    </cofactor>
</comment>
<keyword evidence="14" id="KW-1185">Reference proteome</keyword>
<dbReference type="SUPFAM" id="SSF51717">
    <property type="entry name" value="Dihydropteroate synthetase-like"/>
    <property type="match status" value="1"/>
</dbReference>
<dbReference type="GO" id="GO:0046872">
    <property type="term" value="F:metal ion binding"/>
    <property type="evidence" value="ECO:0007669"/>
    <property type="project" value="UniProtKB-KW"/>
</dbReference>
<evidence type="ECO:0000313" key="13">
    <source>
        <dbReference type="EMBL" id="PSI02178.1"/>
    </source>
</evidence>
<evidence type="ECO:0000256" key="2">
    <source>
        <dbReference type="ARBA" id="ARBA00001946"/>
    </source>
</evidence>
<dbReference type="EC" id="2.5.1.15" evidence="5"/>
<name>A0A2P7EG27_9SYNE</name>
<evidence type="ECO:0000256" key="8">
    <source>
        <dbReference type="ARBA" id="ARBA00022723"/>
    </source>
</evidence>
<keyword evidence="8" id="KW-0479">Metal-binding</keyword>
<evidence type="ECO:0000256" key="5">
    <source>
        <dbReference type="ARBA" id="ARBA00012458"/>
    </source>
</evidence>
<organism evidence="13 14">
    <name type="scientific">Synechococcus lacustris str. Tous</name>
    <dbReference type="NCBI Taxonomy" id="1910958"/>
    <lineage>
        <taxon>Bacteria</taxon>
        <taxon>Bacillati</taxon>
        <taxon>Cyanobacteriota</taxon>
        <taxon>Cyanophyceae</taxon>
        <taxon>Synechococcales</taxon>
        <taxon>Synechococcaceae</taxon>
        <taxon>Synechococcus</taxon>
    </lineage>
</organism>
<dbReference type="PROSITE" id="PS50972">
    <property type="entry name" value="PTERIN_BINDING"/>
    <property type="match status" value="1"/>
</dbReference>
<dbReference type="Proteomes" id="UP000240206">
    <property type="component" value="Unassembled WGS sequence"/>
</dbReference>
<dbReference type="GO" id="GO:0046656">
    <property type="term" value="P:folic acid biosynthetic process"/>
    <property type="evidence" value="ECO:0007669"/>
    <property type="project" value="UniProtKB-KW"/>
</dbReference>
<evidence type="ECO:0000313" key="14">
    <source>
        <dbReference type="Proteomes" id="UP000240206"/>
    </source>
</evidence>
<evidence type="ECO:0000256" key="6">
    <source>
        <dbReference type="ARBA" id="ARBA00016919"/>
    </source>
</evidence>
<proteinExistence type="inferred from homology"/>
<dbReference type="EMBL" id="PXVC01000011">
    <property type="protein sequence ID" value="PSI02178.1"/>
    <property type="molecule type" value="Genomic_DNA"/>
</dbReference>
<dbReference type="PANTHER" id="PTHR20941:SF1">
    <property type="entry name" value="FOLIC ACID SYNTHESIS PROTEIN FOL1"/>
    <property type="match status" value="1"/>
</dbReference>
<keyword evidence="7" id="KW-0808">Transferase</keyword>
<comment type="catalytic activity">
    <reaction evidence="1">
        <text>(7,8-dihydropterin-6-yl)methyl diphosphate + 4-aminobenzoate = 7,8-dihydropteroate + diphosphate</text>
        <dbReference type="Rhea" id="RHEA:19949"/>
        <dbReference type="ChEBI" id="CHEBI:17836"/>
        <dbReference type="ChEBI" id="CHEBI:17839"/>
        <dbReference type="ChEBI" id="CHEBI:33019"/>
        <dbReference type="ChEBI" id="CHEBI:72950"/>
        <dbReference type="EC" id="2.5.1.15"/>
    </reaction>
</comment>
<feature type="domain" description="Pterin-binding" evidence="12">
    <location>
        <begin position="1"/>
        <end position="259"/>
    </location>
</feature>
<comment type="pathway">
    <text evidence="3">Cofactor biosynthesis; tetrahydrofolate biosynthesis; 7,8-dihydrofolate from 2-amino-4-hydroxy-6-hydroxymethyl-7,8-dihydropteridine diphosphate and 4-aminobenzoate: step 1/2.</text>
</comment>
<dbReference type="InterPro" id="IPR045031">
    <property type="entry name" value="DHP_synth-like"/>
</dbReference>
<evidence type="ECO:0000259" key="12">
    <source>
        <dbReference type="PROSITE" id="PS50972"/>
    </source>
</evidence>
<evidence type="ECO:0000256" key="4">
    <source>
        <dbReference type="ARBA" id="ARBA00009503"/>
    </source>
</evidence>
<evidence type="ECO:0000256" key="3">
    <source>
        <dbReference type="ARBA" id="ARBA00004763"/>
    </source>
</evidence>
<evidence type="ECO:0000256" key="10">
    <source>
        <dbReference type="ARBA" id="ARBA00022909"/>
    </source>
</evidence>
<evidence type="ECO:0000256" key="7">
    <source>
        <dbReference type="ARBA" id="ARBA00022679"/>
    </source>
</evidence>
<keyword evidence="9" id="KW-0460">Magnesium</keyword>